<dbReference type="GO" id="GO:0032153">
    <property type="term" value="C:cell division site"/>
    <property type="evidence" value="ECO:0007669"/>
    <property type="project" value="TreeGrafter"/>
</dbReference>
<dbReference type="GO" id="GO:0030428">
    <property type="term" value="C:cell septum"/>
    <property type="evidence" value="ECO:0007669"/>
    <property type="project" value="TreeGrafter"/>
</dbReference>
<dbReference type="NCBIfam" id="NF008209">
    <property type="entry name" value="PRK10972.1"/>
    <property type="match status" value="1"/>
</dbReference>
<dbReference type="RefSeq" id="WP_067567993.1">
    <property type="nucleotide sequence ID" value="NZ_LN999835.1"/>
</dbReference>
<protein>
    <recommendedName>
        <fullName evidence="3">Cell division protein ZapA</fullName>
    </recommendedName>
    <alternativeName>
        <fullName evidence="11">Z ring-associated protein ZapA</fullName>
    </alternativeName>
</protein>
<comment type="subcellular location">
    <subcellularLocation>
        <location evidence="1">Cytoplasm</location>
    </subcellularLocation>
</comment>
<comment type="similarity">
    <text evidence="2">Belongs to the ZapA family. Type 1 subfamily.</text>
</comment>
<evidence type="ECO:0000256" key="6">
    <source>
        <dbReference type="ARBA" id="ARBA00023054"/>
    </source>
</evidence>
<gene>
    <name evidence="12" type="primary">zapA</name>
    <name evidence="12" type="ORF">TPER_HE00425</name>
</gene>
<dbReference type="PANTHER" id="PTHR34981">
    <property type="entry name" value="CELL DIVISION PROTEIN ZAPA"/>
    <property type="match status" value="1"/>
</dbReference>
<dbReference type="GO" id="GO:0043093">
    <property type="term" value="P:FtsZ-dependent cytokinesis"/>
    <property type="evidence" value="ECO:0007669"/>
    <property type="project" value="TreeGrafter"/>
</dbReference>
<sequence length="109" mass="12616">MSAQPVDIQIFGRTLRVNCPPEQQAALNQAAEDLNHRLQDLKFRTKVSNTEQLVFIAALNVCHELTQEKLKTRDYAANIEQRVRLLQQTIEQALIEQDRISERQGNQFE</sequence>
<dbReference type="InterPro" id="IPR042233">
    <property type="entry name" value="Cell_div_ZapA_N"/>
</dbReference>
<evidence type="ECO:0000256" key="9">
    <source>
        <dbReference type="ARBA" id="ARBA00024910"/>
    </source>
</evidence>
<keyword evidence="13" id="KW-1185">Reference proteome</keyword>
<dbReference type="Proteomes" id="UP000095477">
    <property type="component" value="Chromosome I"/>
</dbReference>
<dbReference type="GO" id="GO:0000921">
    <property type="term" value="P:septin ring assembly"/>
    <property type="evidence" value="ECO:0007669"/>
    <property type="project" value="TreeGrafter"/>
</dbReference>
<accession>A0A143WU08</accession>
<dbReference type="SUPFAM" id="SSF102829">
    <property type="entry name" value="Cell division protein ZapA-like"/>
    <property type="match status" value="1"/>
</dbReference>
<organism evidence="12 13">
    <name type="scientific">Candidatus Hoaglandella endobia</name>
    <dbReference type="NCBI Taxonomy" id="1778263"/>
    <lineage>
        <taxon>Bacteria</taxon>
        <taxon>Pseudomonadati</taxon>
        <taxon>Pseudomonadota</taxon>
        <taxon>Gammaproteobacteria</taxon>
        <taxon>Enterobacterales</taxon>
        <taxon>Enterobacteriaceae</taxon>
        <taxon>Candidatus Hoaglandella</taxon>
    </lineage>
</organism>
<dbReference type="AlphaFoldDB" id="A0A143WU08"/>
<dbReference type="GO" id="GO:0000917">
    <property type="term" value="P:division septum assembly"/>
    <property type="evidence" value="ECO:0007669"/>
    <property type="project" value="UniProtKB-KW"/>
</dbReference>
<keyword evidence="8" id="KW-0131">Cell cycle</keyword>
<evidence type="ECO:0000256" key="10">
    <source>
        <dbReference type="ARBA" id="ARBA00026068"/>
    </source>
</evidence>
<dbReference type="Gene3D" id="1.20.5.50">
    <property type="match status" value="1"/>
</dbReference>
<evidence type="ECO:0000256" key="4">
    <source>
        <dbReference type="ARBA" id="ARBA00022490"/>
    </source>
</evidence>
<proteinExistence type="inferred from homology"/>
<evidence type="ECO:0000256" key="3">
    <source>
        <dbReference type="ARBA" id="ARBA00015195"/>
    </source>
</evidence>
<evidence type="ECO:0000256" key="7">
    <source>
        <dbReference type="ARBA" id="ARBA00023210"/>
    </source>
</evidence>
<evidence type="ECO:0000313" key="13">
    <source>
        <dbReference type="Proteomes" id="UP000095477"/>
    </source>
</evidence>
<dbReference type="FunFam" id="1.20.5.50:FF:000001">
    <property type="entry name" value="Cell division protein ZapA"/>
    <property type="match status" value="1"/>
</dbReference>
<comment type="function">
    <text evidence="9">Activator of cell division through the inhibition of FtsZ GTPase activity, therefore promoting FtsZ assembly into bundles of protofilaments necessary for the formation of the division Z ring. It is recruited early at mid-cell but it is not essential for cell division.</text>
</comment>
<dbReference type="PATRIC" id="fig|1778263.3.peg.425"/>
<dbReference type="GO" id="GO:0005829">
    <property type="term" value="C:cytosol"/>
    <property type="evidence" value="ECO:0007669"/>
    <property type="project" value="TreeGrafter"/>
</dbReference>
<dbReference type="EMBL" id="LN999835">
    <property type="protein sequence ID" value="CUX97339.1"/>
    <property type="molecule type" value="Genomic_DNA"/>
</dbReference>
<dbReference type="Pfam" id="PF05164">
    <property type="entry name" value="ZapA"/>
    <property type="match status" value="1"/>
</dbReference>
<comment type="subunit">
    <text evidence="10">Homodimer. Interacts with FtsZ.</text>
</comment>
<reference evidence="13" key="1">
    <citation type="submission" date="2016-01" db="EMBL/GenBank/DDBJ databases">
        <authorList>
            <person name="Husnik F."/>
        </authorList>
    </citation>
    <scope>NUCLEOTIDE SEQUENCE [LARGE SCALE GENOMIC DNA]</scope>
</reference>
<dbReference type="OrthoDB" id="5917174at2"/>
<dbReference type="PANTHER" id="PTHR34981:SF1">
    <property type="entry name" value="CELL DIVISION PROTEIN ZAPA"/>
    <property type="match status" value="1"/>
</dbReference>
<evidence type="ECO:0000256" key="2">
    <source>
        <dbReference type="ARBA" id="ARBA00010074"/>
    </source>
</evidence>
<evidence type="ECO:0000313" key="12">
    <source>
        <dbReference type="EMBL" id="CUX97339.1"/>
    </source>
</evidence>
<keyword evidence="5 12" id="KW-0132">Cell division</keyword>
<keyword evidence="7" id="KW-0717">Septation</keyword>
<dbReference type="KEGG" id="hed:TPER_HE00425"/>
<evidence type="ECO:0000256" key="11">
    <source>
        <dbReference type="ARBA" id="ARBA00033158"/>
    </source>
</evidence>
<name>A0A143WU08_9ENTR</name>
<dbReference type="FunFam" id="3.30.160.880:FF:000001">
    <property type="entry name" value="Cell division protein ZapA"/>
    <property type="match status" value="1"/>
</dbReference>
<dbReference type="Gene3D" id="3.30.160.880">
    <property type="entry name" value="Cell division protein ZapA protomer, N-terminal domain"/>
    <property type="match status" value="1"/>
</dbReference>
<dbReference type="STRING" id="1778263.TPER_HE00425"/>
<evidence type="ECO:0000256" key="1">
    <source>
        <dbReference type="ARBA" id="ARBA00004496"/>
    </source>
</evidence>
<keyword evidence="4" id="KW-0963">Cytoplasm</keyword>
<keyword evidence="6" id="KW-0175">Coiled coil</keyword>
<evidence type="ECO:0000256" key="8">
    <source>
        <dbReference type="ARBA" id="ARBA00023306"/>
    </source>
</evidence>
<evidence type="ECO:0000256" key="5">
    <source>
        <dbReference type="ARBA" id="ARBA00022618"/>
    </source>
</evidence>
<dbReference type="InterPro" id="IPR036192">
    <property type="entry name" value="Cell_div_ZapA-like_sf"/>
</dbReference>
<dbReference type="InterPro" id="IPR007838">
    <property type="entry name" value="Cell_div_ZapA-like"/>
</dbReference>